<feature type="transmembrane region" description="Helical" evidence="1">
    <location>
        <begin position="20"/>
        <end position="36"/>
    </location>
</feature>
<dbReference type="RefSeq" id="WP_157078455.1">
    <property type="nucleotide sequence ID" value="NZ_LTAZ01000005.1"/>
</dbReference>
<name>A0A151AE40_9EURY</name>
<dbReference type="PATRIC" id="fig|1008153.3.peg.2361"/>
<evidence type="ECO:0000256" key="1">
    <source>
        <dbReference type="SAM" id="Phobius"/>
    </source>
</evidence>
<dbReference type="OrthoDB" id="247992at2157"/>
<keyword evidence="3" id="KW-1185">Reference proteome</keyword>
<accession>A0A151AE40</accession>
<keyword evidence="1" id="KW-1133">Transmembrane helix</keyword>
<keyword evidence="1" id="KW-0472">Membrane</keyword>
<keyword evidence="1" id="KW-0812">Transmembrane</keyword>
<dbReference type="EMBL" id="LTAZ01000005">
    <property type="protein sequence ID" value="KYH25637.1"/>
    <property type="molecule type" value="Genomic_DNA"/>
</dbReference>
<evidence type="ECO:0000313" key="2">
    <source>
        <dbReference type="EMBL" id="KYH25637.1"/>
    </source>
</evidence>
<reference evidence="2 3" key="1">
    <citation type="submission" date="2016-02" db="EMBL/GenBank/DDBJ databases">
        <title>Genome sequence of Halalkalicoccus paucihalophilus DSM 24557.</title>
        <authorList>
            <person name="Poehlein A."/>
            <person name="Daniel R."/>
        </authorList>
    </citation>
    <scope>NUCLEOTIDE SEQUENCE [LARGE SCALE GENOMIC DNA]</scope>
    <source>
        <strain evidence="2 3">DSM 24557</strain>
    </source>
</reference>
<comment type="caution">
    <text evidence="2">The sequence shown here is derived from an EMBL/GenBank/DDBJ whole genome shotgun (WGS) entry which is preliminary data.</text>
</comment>
<gene>
    <name evidence="2" type="ORF">HAPAU_23120</name>
</gene>
<sequence>MSLESRIEAGSRRVLRSPLWVGLLITAFLVVPTFLVPSVPLWVALVSLLTLTPLVLLGTYAIYHAYWRLAGSTGGTAESRVSDSTVESPIAWLRHRYATGEIDEATFERKLDRLLETEPVERRDSAGEEFDLLKE</sequence>
<evidence type="ECO:0008006" key="4">
    <source>
        <dbReference type="Google" id="ProtNLM"/>
    </source>
</evidence>
<feature type="transmembrane region" description="Helical" evidence="1">
    <location>
        <begin position="42"/>
        <end position="63"/>
    </location>
</feature>
<organism evidence="2 3">
    <name type="scientific">Halalkalicoccus paucihalophilus</name>
    <dbReference type="NCBI Taxonomy" id="1008153"/>
    <lineage>
        <taxon>Archaea</taxon>
        <taxon>Methanobacteriati</taxon>
        <taxon>Methanobacteriota</taxon>
        <taxon>Stenosarchaea group</taxon>
        <taxon>Halobacteria</taxon>
        <taxon>Halobacteriales</taxon>
        <taxon>Halococcaceae</taxon>
        <taxon>Halalkalicoccus</taxon>
    </lineage>
</organism>
<evidence type="ECO:0000313" key="3">
    <source>
        <dbReference type="Proteomes" id="UP000075321"/>
    </source>
</evidence>
<dbReference type="Proteomes" id="UP000075321">
    <property type="component" value="Unassembled WGS sequence"/>
</dbReference>
<protein>
    <recommendedName>
        <fullName evidence="4">SHOCT domain-containing protein</fullName>
    </recommendedName>
</protein>
<proteinExistence type="predicted"/>
<dbReference type="AlphaFoldDB" id="A0A151AE40"/>